<dbReference type="EMBL" id="LZEX01000044">
    <property type="protein sequence ID" value="OBU02933.1"/>
    <property type="molecule type" value="Genomic_DNA"/>
</dbReference>
<keyword evidence="2" id="KW-0238">DNA-binding</keyword>
<dbReference type="PANTHER" id="PTHR43280:SF32">
    <property type="entry name" value="TRANSCRIPTIONAL REGULATORY PROTEIN"/>
    <property type="match status" value="1"/>
</dbReference>
<feature type="domain" description="HTH araC/xylS-type" evidence="4">
    <location>
        <begin position="187"/>
        <end position="285"/>
    </location>
</feature>
<organism evidence="5 6">
    <name type="scientific">Morganella psychrotolerans</name>
    <dbReference type="NCBI Taxonomy" id="368603"/>
    <lineage>
        <taxon>Bacteria</taxon>
        <taxon>Pseudomonadati</taxon>
        <taxon>Pseudomonadota</taxon>
        <taxon>Gammaproteobacteria</taxon>
        <taxon>Enterobacterales</taxon>
        <taxon>Morganellaceae</taxon>
        <taxon>Morganella</taxon>
    </lineage>
</organism>
<evidence type="ECO:0000313" key="6">
    <source>
        <dbReference type="Proteomes" id="UP000092247"/>
    </source>
</evidence>
<reference evidence="5 6" key="1">
    <citation type="submission" date="2016-06" db="EMBL/GenBank/DDBJ databases">
        <authorList>
            <person name="Kjaerup R.B."/>
            <person name="Dalgaard T.S."/>
            <person name="Juul-Madsen H.R."/>
        </authorList>
    </citation>
    <scope>NUCLEOTIDE SEQUENCE [LARGE SCALE GENOMIC DNA]</scope>
    <source>
        <strain evidence="5 6">GCSL-Mp3</strain>
    </source>
</reference>
<dbReference type="GO" id="GO:0003700">
    <property type="term" value="F:DNA-binding transcription factor activity"/>
    <property type="evidence" value="ECO:0007669"/>
    <property type="project" value="InterPro"/>
</dbReference>
<evidence type="ECO:0000256" key="3">
    <source>
        <dbReference type="ARBA" id="ARBA00023163"/>
    </source>
</evidence>
<dbReference type="InterPro" id="IPR018060">
    <property type="entry name" value="HTH_AraC"/>
</dbReference>
<dbReference type="GO" id="GO:0043565">
    <property type="term" value="F:sequence-specific DNA binding"/>
    <property type="evidence" value="ECO:0007669"/>
    <property type="project" value="InterPro"/>
</dbReference>
<dbReference type="Pfam" id="PF12833">
    <property type="entry name" value="HTH_18"/>
    <property type="match status" value="1"/>
</dbReference>
<evidence type="ECO:0000256" key="1">
    <source>
        <dbReference type="ARBA" id="ARBA00023015"/>
    </source>
</evidence>
<dbReference type="PROSITE" id="PS01124">
    <property type="entry name" value="HTH_ARAC_FAMILY_2"/>
    <property type="match status" value="1"/>
</dbReference>
<accession>A0A1B8H1K6</accession>
<name>A0A1B8H1K6_9GAMM</name>
<evidence type="ECO:0000256" key="2">
    <source>
        <dbReference type="ARBA" id="ARBA00023125"/>
    </source>
</evidence>
<keyword evidence="1" id="KW-0805">Transcription regulation</keyword>
<dbReference type="SUPFAM" id="SSF46689">
    <property type="entry name" value="Homeodomain-like"/>
    <property type="match status" value="1"/>
</dbReference>
<protein>
    <submittedName>
        <fullName evidence="5">AraC family transcriptional regulator</fullName>
    </submittedName>
</protein>
<dbReference type="SMART" id="SM00342">
    <property type="entry name" value="HTH_ARAC"/>
    <property type="match status" value="1"/>
</dbReference>
<dbReference type="InterPro" id="IPR037923">
    <property type="entry name" value="HTH-like"/>
</dbReference>
<dbReference type="AlphaFoldDB" id="A0A1B8H1K6"/>
<dbReference type="Proteomes" id="UP000092247">
    <property type="component" value="Unassembled WGS sequence"/>
</dbReference>
<sequence length="288" mass="33202">METQEILLTSKIPALTEETDSLLTGESTLAENTGAPLTFGKTYLTLMICLEGCAHMNINFKSHAVCPGNILVLAEDTIALIKKRSRGFRVFFCLMPKSFSAEVAYLLPNPLFLFLHEYPRCIPSPAEKSLLTVWLTLMQDLTRNSPVYRHISQRNHLQNLFLRIAERMPPDAPAVVQVYGRKEKLCWQFWELVGQHCTRHRDVKFYARQLNITPFYLSQITGTFFNDPPKALINRQVLLEIKSLLRHSTCSVEQIADKLNFNDPSYLCRWFRRETGVSLTDYRRENKG</sequence>
<evidence type="ECO:0000259" key="4">
    <source>
        <dbReference type="PROSITE" id="PS01124"/>
    </source>
</evidence>
<dbReference type="RefSeq" id="WP_067426177.1">
    <property type="nucleotide sequence ID" value="NZ_LZEX01000044.1"/>
</dbReference>
<proteinExistence type="predicted"/>
<dbReference type="Gene3D" id="1.10.10.60">
    <property type="entry name" value="Homeodomain-like"/>
    <property type="match status" value="1"/>
</dbReference>
<dbReference type="InterPro" id="IPR009057">
    <property type="entry name" value="Homeodomain-like_sf"/>
</dbReference>
<dbReference type="SUPFAM" id="SSF51215">
    <property type="entry name" value="Regulatory protein AraC"/>
    <property type="match status" value="1"/>
</dbReference>
<dbReference type="PANTHER" id="PTHR43280">
    <property type="entry name" value="ARAC-FAMILY TRANSCRIPTIONAL REGULATOR"/>
    <property type="match status" value="1"/>
</dbReference>
<evidence type="ECO:0000313" key="5">
    <source>
        <dbReference type="EMBL" id="OBU02933.1"/>
    </source>
</evidence>
<gene>
    <name evidence="5" type="ORF">AYY17_11585</name>
</gene>
<keyword evidence="3" id="KW-0804">Transcription</keyword>
<comment type="caution">
    <text evidence="5">The sequence shown here is derived from an EMBL/GenBank/DDBJ whole genome shotgun (WGS) entry which is preliminary data.</text>
</comment>